<evidence type="ECO:0000313" key="2">
    <source>
        <dbReference type="EMBL" id="MFC6591598.1"/>
    </source>
</evidence>
<evidence type="ECO:0000256" key="1">
    <source>
        <dbReference type="SAM" id="Phobius"/>
    </source>
</evidence>
<organism evidence="2 3">
    <name type="scientific">Deinococcus lacus</name>
    <dbReference type="NCBI Taxonomy" id="392561"/>
    <lineage>
        <taxon>Bacteria</taxon>
        <taxon>Thermotogati</taxon>
        <taxon>Deinococcota</taxon>
        <taxon>Deinococci</taxon>
        <taxon>Deinococcales</taxon>
        <taxon>Deinococcaceae</taxon>
        <taxon>Deinococcus</taxon>
    </lineage>
</organism>
<keyword evidence="1" id="KW-1133">Transmembrane helix</keyword>
<reference evidence="3" key="1">
    <citation type="journal article" date="2019" name="Int. J. Syst. Evol. Microbiol.">
        <title>The Global Catalogue of Microorganisms (GCM) 10K type strain sequencing project: providing services to taxonomists for standard genome sequencing and annotation.</title>
        <authorList>
            <consortium name="The Broad Institute Genomics Platform"/>
            <consortium name="The Broad Institute Genome Sequencing Center for Infectious Disease"/>
            <person name="Wu L."/>
            <person name="Ma J."/>
        </authorList>
    </citation>
    <scope>NUCLEOTIDE SEQUENCE [LARGE SCALE GENOMIC DNA]</scope>
    <source>
        <strain evidence="3">CGMCC 1.15772</strain>
    </source>
</reference>
<dbReference type="EMBL" id="JBHSWD010000001">
    <property type="protein sequence ID" value="MFC6591598.1"/>
    <property type="molecule type" value="Genomic_DNA"/>
</dbReference>
<keyword evidence="1" id="KW-0812">Transmembrane</keyword>
<protein>
    <submittedName>
        <fullName evidence="2">Uncharacterized protein</fullName>
    </submittedName>
</protein>
<comment type="caution">
    <text evidence="2">The sequence shown here is derived from an EMBL/GenBank/DDBJ whole genome shotgun (WGS) entry which is preliminary data.</text>
</comment>
<gene>
    <name evidence="2" type="ORF">ACFP81_05930</name>
</gene>
<dbReference type="Proteomes" id="UP001596297">
    <property type="component" value="Unassembled WGS sequence"/>
</dbReference>
<name>A0ABW1YBK3_9DEIO</name>
<evidence type="ECO:0000313" key="3">
    <source>
        <dbReference type="Proteomes" id="UP001596297"/>
    </source>
</evidence>
<feature type="transmembrane region" description="Helical" evidence="1">
    <location>
        <begin position="15"/>
        <end position="36"/>
    </location>
</feature>
<dbReference type="RefSeq" id="WP_380082601.1">
    <property type="nucleotide sequence ID" value="NZ_JBHSWD010000001.1"/>
</dbReference>
<keyword evidence="3" id="KW-1185">Reference proteome</keyword>
<accession>A0ABW1YBK3</accession>
<keyword evidence="1" id="KW-0472">Membrane</keyword>
<sequence>MNEHTSHGGNSARTLLWVVLALAAAALAYVTVFLAIPNNPLYSDRDAHGVSKYQFIEQCQDVVASAPEIQNLRSSLVESGQIQPGQDLHTSVALPSRDFVRGVQVLPQASWAVVTPVYVTPEGQDAPIMQIMARCTYDKAAGQTVAELRGS</sequence>
<proteinExistence type="predicted"/>